<dbReference type="Proteomes" id="UP001391051">
    <property type="component" value="Unassembled WGS sequence"/>
</dbReference>
<evidence type="ECO:0008006" key="3">
    <source>
        <dbReference type="Google" id="ProtNLM"/>
    </source>
</evidence>
<reference evidence="1 2" key="1">
    <citation type="submission" date="2023-01" db="EMBL/GenBank/DDBJ databases">
        <title>Analysis of 21 Apiospora genomes using comparative genomics revels a genus with tremendous synthesis potential of carbohydrate active enzymes and secondary metabolites.</title>
        <authorList>
            <person name="Sorensen T."/>
        </authorList>
    </citation>
    <scope>NUCLEOTIDE SEQUENCE [LARGE SCALE GENOMIC DNA]</scope>
    <source>
        <strain evidence="1 2">CBS 24483</strain>
    </source>
</reference>
<dbReference type="GeneID" id="92081887"/>
<dbReference type="EMBL" id="JAQQWE010000008">
    <property type="protein sequence ID" value="KAK7943490.1"/>
    <property type="molecule type" value="Genomic_DNA"/>
</dbReference>
<accession>A0ABR1Q0P2</accession>
<dbReference type="Gene3D" id="3.30.710.10">
    <property type="entry name" value="Potassium Channel Kv1.1, Chain A"/>
    <property type="match status" value="1"/>
</dbReference>
<dbReference type="SUPFAM" id="SSF54695">
    <property type="entry name" value="POZ domain"/>
    <property type="match status" value="1"/>
</dbReference>
<evidence type="ECO:0000313" key="2">
    <source>
        <dbReference type="Proteomes" id="UP001391051"/>
    </source>
</evidence>
<organism evidence="1 2">
    <name type="scientific">Apiospora aurea</name>
    <dbReference type="NCBI Taxonomy" id="335848"/>
    <lineage>
        <taxon>Eukaryota</taxon>
        <taxon>Fungi</taxon>
        <taxon>Dikarya</taxon>
        <taxon>Ascomycota</taxon>
        <taxon>Pezizomycotina</taxon>
        <taxon>Sordariomycetes</taxon>
        <taxon>Xylariomycetidae</taxon>
        <taxon>Amphisphaeriales</taxon>
        <taxon>Apiosporaceae</taxon>
        <taxon>Apiospora</taxon>
    </lineage>
</organism>
<dbReference type="RefSeq" id="XP_066695521.1">
    <property type="nucleotide sequence ID" value="XM_066848825.1"/>
</dbReference>
<proteinExistence type="predicted"/>
<dbReference type="CDD" id="cd18186">
    <property type="entry name" value="BTB_POZ_ZBTB_KLHL-like"/>
    <property type="match status" value="1"/>
</dbReference>
<sequence>MSFPLSHNEGRNEDYKAVVNRDERLLKTGEYADLRVTCGDREWNLHRNILASRCDWFDKALGGNFKGETPLVDICIRLYDVADFFLLPKLQERCLVQFRNYNSRKCATLQNQYWVQDIDNIGDILHDLRAAYSQNTAAADAFRGLLKTFVHETRYRLFRSRPFIELLDELPELAADVLTTMIRSGEFMRLTYPEVCSSCGARKSGEEHHSHTIISSMSRPYTLCRACVGGRAVAPSTED</sequence>
<keyword evidence="2" id="KW-1185">Reference proteome</keyword>
<name>A0ABR1Q0P2_9PEZI</name>
<dbReference type="InterPro" id="IPR011333">
    <property type="entry name" value="SKP1/BTB/POZ_sf"/>
</dbReference>
<comment type="caution">
    <text evidence="1">The sequence shown here is derived from an EMBL/GenBank/DDBJ whole genome shotgun (WGS) entry which is preliminary data.</text>
</comment>
<protein>
    <recommendedName>
        <fullName evidence="3">BTB domain-containing protein</fullName>
    </recommendedName>
</protein>
<gene>
    <name evidence="1" type="ORF">PG986_012603</name>
</gene>
<evidence type="ECO:0000313" key="1">
    <source>
        <dbReference type="EMBL" id="KAK7943490.1"/>
    </source>
</evidence>